<evidence type="ECO:0000256" key="1">
    <source>
        <dbReference type="SAM" id="SignalP"/>
    </source>
</evidence>
<dbReference type="InterPro" id="IPR047047">
    <property type="entry name" value="GST_Omega-like_C"/>
</dbReference>
<dbReference type="InterPro" id="IPR040079">
    <property type="entry name" value="Glutathione_S-Trfase"/>
</dbReference>
<feature type="signal peptide" evidence="1">
    <location>
        <begin position="1"/>
        <end position="21"/>
    </location>
</feature>
<dbReference type="SFLD" id="SFLDG01148">
    <property type="entry name" value="Xi_(cytGST)"/>
    <property type="match status" value="1"/>
</dbReference>
<dbReference type="Gene3D" id="1.20.1050.10">
    <property type="match status" value="1"/>
</dbReference>
<protein>
    <recommendedName>
        <fullName evidence="2">GST C-terminal domain-containing protein</fullName>
    </recommendedName>
</protein>
<dbReference type="CDD" id="cd03190">
    <property type="entry name" value="GST_C_Omega_like"/>
    <property type="match status" value="1"/>
</dbReference>
<feature type="chain" id="PRO_5044758646" description="GST C-terminal domain-containing protein" evidence="1">
    <location>
        <begin position="22"/>
        <end position="391"/>
    </location>
</feature>
<evidence type="ECO:0000313" key="3">
    <source>
        <dbReference type="EMBL" id="KAL3799999.1"/>
    </source>
</evidence>
<dbReference type="InterPro" id="IPR010987">
    <property type="entry name" value="Glutathione-S-Trfase_C-like"/>
</dbReference>
<dbReference type="SFLD" id="SFLDS00019">
    <property type="entry name" value="Glutathione_Transferase_(cytos"/>
    <property type="match status" value="1"/>
</dbReference>
<dbReference type="SUPFAM" id="SSF52833">
    <property type="entry name" value="Thioredoxin-like"/>
    <property type="match status" value="1"/>
</dbReference>
<dbReference type="Gene3D" id="3.40.30.10">
    <property type="entry name" value="Glutaredoxin"/>
    <property type="match status" value="1"/>
</dbReference>
<dbReference type="Pfam" id="PF13410">
    <property type="entry name" value="GST_C_2"/>
    <property type="match status" value="1"/>
</dbReference>
<keyword evidence="4" id="KW-1185">Reference proteome</keyword>
<dbReference type="InterPro" id="IPR036249">
    <property type="entry name" value="Thioredoxin-like_sf"/>
</dbReference>
<comment type="caution">
    <text evidence="3">The sequence shown here is derived from an EMBL/GenBank/DDBJ whole genome shotgun (WGS) entry which is preliminary data.</text>
</comment>
<proteinExistence type="predicted"/>
<dbReference type="Proteomes" id="UP001530400">
    <property type="component" value="Unassembled WGS sequence"/>
</dbReference>
<dbReference type="SFLD" id="SFLDG01206">
    <property type="entry name" value="Xi.1"/>
    <property type="match status" value="1"/>
</dbReference>
<dbReference type="EMBL" id="JALLPJ020000173">
    <property type="protein sequence ID" value="KAL3799999.1"/>
    <property type="molecule type" value="Genomic_DNA"/>
</dbReference>
<dbReference type="SUPFAM" id="SSF47616">
    <property type="entry name" value="GST C-terminal domain-like"/>
    <property type="match status" value="1"/>
</dbReference>
<dbReference type="PROSITE" id="PS50405">
    <property type="entry name" value="GST_CTER"/>
    <property type="match status" value="1"/>
</dbReference>
<dbReference type="AlphaFoldDB" id="A0ABD3QIP4"/>
<feature type="domain" description="GST C-terminal" evidence="2">
    <location>
        <begin position="197"/>
        <end position="348"/>
    </location>
</feature>
<dbReference type="PANTHER" id="PTHR32419">
    <property type="entry name" value="GLUTATHIONYL-HYDROQUINONE REDUCTASE"/>
    <property type="match status" value="1"/>
</dbReference>
<sequence length="391" mass="44187">MLTTLHLLLPLISLMLRQVVSLSPIRNKNSVQAATEMTAVRTALDEMGADGSFNRKEAAWRNWISNEEGARFPPEKDRYHLYVANACPWAHRTLITRAIKGLQDVISVTIVMPVWQRTKPDDPEDHHCGWTFADPEGKPFANSIGLGGPFPASYPGNEPDPFLGAKNIREVYEKVGDKDGKYTVPILFDKKLKTIVSNESSEIVQMLNSEFNESSSAPELNLAPDELKEAMDEVDAWIYPNINNGVYRCGFAKSQQAYDGAIEDLTAAFDRLEELLSKQRYVAGDLFTLSDIRLFVTLLRFDEVYVVYFKTNTRAVMNSPTLLNYCREIYQMPGVADTVNMAQIKEHYYCSHPDLNKFSIIPKGPGFEKLLKEPHDRDTISQQAKKQKLDG</sequence>
<dbReference type="InterPro" id="IPR004045">
    <property type="entry name" value="Glutathione_S-Trfase_N"/>
</dbReference>
<name>A0ABD3QIP4_9STRA</name>
<reference evidence="3 4" key="1">
    <citation type="submission" date="2024-10" db="EMBL/GenBank/DDBJ databases">
        <title>Updated reference genomes for cyclostephanoid diatoms.</title>
        <authorList>
            <person name="Roberts W.R."/>
            <person name="Alverson A.J."/>
        </authorList>
    </citation>
    <scope>NUCLEOTIDE SEQUENCE [LARGE SCALE GENOMIC DNA]</scope>
    <source>
        <strain evidence="3 4">AJA010-31</strain>
    </source>
</reference>
<dbReference type="Pfam" id="PF13409">
    <property type="entry name" value="GST_N_2"/>
    <property type="match status" value="1"/>
</dbReference>
<accession>A0ABD3QIP4</accession>
<evidence type="ECO:0000259" key="2">
    <source>
        <dbReference type="PROSITE" id="PS50405"/>
    </source>
</evidence>
<keyword evidence="1" id="KW-0732">Signal</keyword>
<evidence type="ECO:0000313" key="4">
    <source>
        <dbReference type="Proteomes" id="UP001530400"/>
    </source>
</evidence>
<organism evidence="3 4">
    <name type="scientific">Cyclotella atomus</name>
    <dbReference type="NCBI Taxonomy" id="382360"/>
    <lineage>
        <taxon>Eukaryota</taxon>
        <taxon>Sar</taxon>
        <taxon>Stramenopiles</taxon>
        <taxon>Ochrophyta</taxon>
        <taxon>Bacillariophyta</taxon>
        <taxon>Coscinodiscophyceae</taxon>
        <taxon>Thalassiosirophycidae</taxon>
        <taxon>Stephanodiscales</taxon>
        <taxon>Stephanodiscaceae</taxon>
        <taxon>Cyclotella</taxon>
    </lineage>
</organism>
<gene>
    <name evidence="3" type="ORF">ACHAWO_004677</name>
</gene>
<dbReference type="InterPro" id="IPR036282">
    <property type="entry name" value="Glutathione-S-Trfase_C_sf"/>
</dbReference>
<dbReference type="PANTHER" id="PTHR32419:SF6">
    <property type="entry name" value="GLUTATHIONE S-TRANSFERASE OMEGA-LIKE 1-RELATED"/>
    <property type="match status" value="1"/>
</dbReference>
<dbReference type="InterPro" id="IPR016639">
    <property type="entry name" value="GST_Omega/GSH"/>
</dbReference>